<dbReference type="Gene3D" id="2.40.30.170">
    <property type="match status" value="1"/>
</dbReference>
<dbReference type="Gene3D" id="1.10.287.470">
    <property type="entry name" value="Helix hairpin bin"/>
    <property type="match status" value="1"/>
</dbReference>
<dbReference type="GO" id="GO:0015562">
    <property type="term" value="F:efflux transmembrane transporter activity"/>
    <property type="evidence" value="ECO:0007669"/>
    <property type="project" value="TreeGrafter"/>
</dbReference>
<dbReference type="PANTHER" id="PTHR30469">
    <property type="entry name" value="MULTIDRUG RESISTANCE PROTEIN MDTA"/>
    <property type="match status" value="1"/>
</dbReference>
<keyword evidence="1" id="KW-0175">Coiled coil</keyword>
<proteinExistence type="predicted"/>
<keyword evidence="3" id="KW-1185">Reference proteome</keyword>
<gene>
    <name evidence="2" type="ORF">FY528_08890</name>
</gene>
<comment type="caution">
    <text evidence="2">The sequence shown here is derived from an EMBL/GenBank/DDBJ whole genome shotgun (WGS) entry which is preliminary data.</text>
</comment>
<dbReference type="GO" id="GO:1990281">
    <property type="term" value="C:efflux pump complex"/>
    <property type="evidence" value="ECO:0007669"/>
    <property type="project" value="TreeGrafter"/>
</dbReference>
<sequence>MDRAISSAIQHRRVRQRWLLALAGLLLVAGGLWAFRHVLRPSISQADLLTTTVETGDVEATITASGVVIPAREAVVTSPIQSTIRRVLLTAGDEVKPGQPIVELDKEMTSSNLAKLQDEQLQNQNKSSVLQLSLERTLNDLEAQEQVQQEKVRSLQSALRDEQHLLGIGSGTQENVRQAELNLKIAQLELQKVRRQMANQRRSNQADERGLGYTRQIQARSIAELARELQQATISADQAGVLTWVSEDVGGAVSKGQVLARVADLSSFRVRATVADTYADSLHVGDAVRVRLGGTDLAGSIASISPAVEKGVVTFYARLRDNHHPVLRANQRAEVYVVTRAHPRVTRVKNGPFYQGGREQSVFVLQDGNAVRRTVRFGDANFDYVQVVQGLRPGEEMIMTDMKDYEQVNELSVK</sequence>
<protein>
    <submittedName>
        <fullName evidence="2">HlyD family efflux transporter periplasmic adaptor subunit</fullName>
    </submittedName>
</protein>
<organism evidence="2 3">
    <name type="scientific">Hymenobacter lutimineralis</name>
    <dbReference type="NCBI Taxonomy" id="2606448"/>
    <lineage>
        <taxon>Bacteria</taxon>
        <taxon>Pseudomonadati</taxon>
        <taxon>Bacteroidota</taxon>
        <taxon>Cytophagia</taxon>
        <taxon>Cytophagales</taxon>
        <taxon>Hymenobacteraceae</taxon>
        <taxon>Hymenobacter</taxon>
    </lineage>
</organism>
<reference evidence="2 3" key="1">
    <citation type="submission" date="2019-08" db="EMBL/GenBank/DDBJ databases">
        <authorList>
            <person name="Seo M.-J."/>
        </authorList>
    </citation>
    <scope>NUCLEOTIDE SEQUENCE [LARGE SCALE GENOMIC DNA]</scope>
    <source>
        <strain evidence="2 3">KIGAM108</strain>
    </source>
</reference>
<feature type="coiled-coil region" evidence="1">
    <location>
        <begin position="131"/>
        <end position="203"/>
    </location>
</feature>
<dbReference type="EMBL" id="VTHL01000007">
    <property type="protein sequence ID" value="TYZ10571.1"/>
    <property type="molecule type" value="Genomic_DNA"/>
</dbReference>
<dbReference type="Proteomes" id="UP000322791">
    <property type="component" value="Unassembled WGS sequence"/>
</dbReference>
<dbReference type="AlphaFoldDB" id="A0A5D6V3D5"/>
<name>A0A5D6V3D5_9BACT</name>
<dbReference type="RefSeq" id="WP_149070645.1">
    <property type="nucleotide sequence ID" value="NZ_VTHL01000007.1"/>
</dbReference>
<evidence type="ECO:0000256" key="1">
    <source>
        <dbReference type="SAM" id="Coils"/>
    </source>
</evidence>
<accession>A0A5D6V3D5</accession>
<evidence type="ECO:0000313" key="2">
    <source>
        <dbReference type="EMBL" id="TYZ10571.1"/>
    </source>
</evidence>
<evidence type="ECO:0000313" key="3">
    <source>
        <dbReference type="Proteomes" id="UP000322791"/>
    </source>
</evidence>
<dbReference type="Gene3D" id="2.40.50.100">
    <property type="match status" value="1"/>
</dbReference>
<dbReference type="Gene3D" id="2.40.420.20">
    <property type="match status" value="1"/>
</dbReference>
<dbReference type="PANTHER" id="PTHR30469:SF33">
    <property type="entry name" value="SLR1207 PROTEIN"/>
    <property type="match status" value="1"/>
</dbReference>